<keyword evidence="1" id="KW-0175">Coiled coil</keyword>
<evidence type="ECO:0000256" key="1">
    <source>
        <dbReference type="SAM" id="Coils"/>
    </source>
</evidence>
<name>A0A8J5J1Y1_9STRA</name>
<dbReference type="EMBL" id="JAENGY010001096">
    <property type="protein sequence ID" value="KAG6952610.1"/>
    <property type="molecule type" value="Genomic_DNA"/>
</dbReference>
<protein>
    <submittedName>
        <fullName evidence="2">Uncharacterized protein</fullName>
    </submittedName>
</protein>
<accession>A0A8J5J1Y1</accession>
<gene>
    <name evidence="2" type="ORF">JG688_00013199</name>
</gene>
<organism evidence="2 3">
    <name type="scientific">Phytophthora aleatoria</name>
    <dbReference type="NCBI Taxonomy" id="2496075"/>
    <lineage>
        <taxon>Eukaryota</taxon>
        <taxon>Sar</taxon>
        <taxon>Stramenopiles</taxon>
        <taxon>Oomycota</taxon>
        <taxon>Peronosporomycetes</taxon>
        <taxon>Peronosporales</taxon>
        <taxon>Peronosporaceae</taxon>
        <taxon>Phytophthora</taxon>
    </lineage>
</organism>
<dbReference type="Proteomes" id="UP000709295">
    <property type="component" value="Unassembled WGS sequence"/>
</dbReference>
<sequence>MMAEKRRKATSTKRKEEISELKAEIRKLRSELELKSELKGLQTSVKAPPLELVISENETLSSVLQQQQFDIARVHSTLPPSLELHSLCTRICLKKSWAQRSAKLLSLREQKFRAAHEYITTRSQHSPSYSSDERFETANGDVCCSIFQTVHFPGVKSLKQVYDAVLFSMNNVEISICERLGHITTRDDYDCADSSIYNARMVSTNDMGITTEVSGIMFSRFFDSTDRSFTDTPCGMLVIDSVDEDELYPYVPSERVRKDVSAAFVLTADKPQLEGDNLVVTLRRAAFVKLHYPEFGMSEAVWQELQQDVARWGDVTTRAIRSVLYSVP</sequence>
<reference evidence="2" key="1">
    <citation type="submission" date="2021-01" db="EMBL/GenBank/DDBJ databases">
        <title>Phytophthora aleatoria, a newly-described species from Pinus radiata is distinct from Phytophthora cactorum isolates based on comparative genomics.</title>
        <authorList>
            <person name="Mcdougal R."/>
            <person name="Panda P."/>
            <person name="Williams N."/>
            <person name="Studholme D.J."/>
        </authorList>
    </citation>
    <scope>NUCLEOTIDE SEQUENCE</scope>
    <source>
        <strain evidence="2">NZFS 4037</strain>
    </source>
</reference>
<keyword evidence="3" id="KW-1185">Reference proteome</keyword>
<comment type="caution">
    <text evidence="2">The sequence shown here is derived from an EMBL/GenBank/DDBJ whole genome shotgun (WGS) entry which is preliminary data.</text>
</comment>
<proteinExistence type="predicted"/>
<evidence type="ECO:0000313" key="2">
    <source>
        <dbReference type="EMBL" id="KAG6952610.1"/>
    </source>
</evidence>
<feature type="coiled-coil region" evidence="1">
    <location>
        <begin position="11"/>
        <end position="38"/>
    </location>
</feature>
<dbReference type="AlphaFoldDB" id="A0A8J5J1Y1"/>
<evidence type="ECO:0000313" key="3">
    <source>
        <dbReference type="Proteomes" id="UP000709295"/>
    </source>
</evidence>